<accession>A0A1M6VKJ1</accession>
<protein>
    <submittedName>
        <fullName evidence="2">Glucose-1-phosphate cytidylyltransferase</fullName>
    </submittedName>
</protein>
<evidence type="ECO:0000259" key="1">
    <source>
        <dbReference type="Pfam" id="PF00483"/>
    </source>
</evidence>
<dbReference type="OrthoDB" id="9801899at2"/>
<gene>
    <name evidence="2" type="ORF">SAMN02745123_03231</name>
</gene>
<keyword evidence="2" id="KW-0548">Nucleotidyltransferase</keyword>
<dbReference type="GO" id="GO:0009243">
    <property type="term" value="P:O antigen biosynthetic process"/>
    <property type="evidence" value="ECO:0007669"/>
    <property type="project" value="InterPro"/>
</dbReference>
<proteinExistence type="predicted"/>
<dbReference type="Proteomes" id="UP000183997">
    <property type="component" value="Unassembled WGS sequence"/>
</dbReference>
<dbReference type="RefSeq" id="WP_072916413.1">
    <property type="nucleotide sequence ID" value="NZ_FRAR01000025.1"/>
</dbReference>
<dbReference type="InterPro" id="IPR029044">
    <property type="entry name" value="Nucleotide-diphossugar_trans"/>
</dbReference>
<dbReference type="InterPro" id="IPR046981">
    <property type="entry name" value="G1P_cyt_trans"/>
</dbReference>
<organism evidence="2 3">
    <name type="scientific">Desulforamulus aeronauticus DSM 10349</name>
    <dbReference type="NCBI Taxonomy" id="1121421"/>
    <lineage>
        <taxon>Bacteria</taxon>
        <taxon>Bacillati</taxon>
        <taxon>Bacillota</taxon>
        <taxon>Clostridia</taxon>
        <taxon>Eubacteriales</taxon>
        <taxon>Peptococcaceae</taxon>
        <taxon>Desulforamulus</taxon>
    </lineage>
</organism>
<dbReference type="NCBIfam" id="TIGR02623">
    <property type="entry name" value="G1P_cyt_trans"/>
    <property type="match status" value="1"/>
</dbReference>
<dbReference type="AlphaFoldDB" id="A0A1M6VKJ1"/>
<keyword evidence="3" id="KW-1185">Reference proteome</keyword>
<dbReference type="SUPFAM" id="SSF53448">
    <property type="entry name" value="Nucleotide-diphospho-sugar transferases"/>
    <property type="match status" value="1"/>
</dbReference>
<dbReference type="PANTHER" id="PTHR47183">
    <property type="entry name" value="GLUCOSE-1-PHOSPHATE CYTIDYLYLTRANSFERASE-RELATED"/>
    <property type="match status" value="1"/>
</dbReference>
<evidence type="ECO:0000313" key="3">
    <source>
        <dbReference type="Proteomes" id="UP000183997"/>
    </source>
</evidence>
<name>A0A1M6VKJ1_9FIRM</name>
<dbReference type="STRING" id="1121421.SAMN02745123_03231"/>
<evidence type="ECO:0000313" key="2">
    <source>
        <dbReference type="EMBL" id="SHK82010.1"/>
    </source>
</evidence>
<keyword evidence="2" id="KW-0808">Transferase</keyword>
<sequence length="256" mass="29683">MKIVILCGGKGTRMREETEFRPKPLVEVGDNPIIWHIMKIYSHYGFHDFILCVGYKGDMIKRYFMEMSWRNNDFTVKTTSHASIQFHTTAKEDWNVTLVDTGPETLTGGRIKRIKKYIHDENFMLTYGDGLSNVNIKELWAYHQQTGKLATLTGVHPISPFGVIETKNSIVTAFKEKPILDDLINGGFMVLNRKIFDYLPEKDCAFEQEPLHRLAADAQLAVYKHNGFWTAIDTHKDVERVNELWRTGETPWKLWD</sequence>
<dbReference type="InterPro" id="IPR005835">
    <property type="entry name" value="NTP_transferase_dom"/>
</dbReference>
<dbReference type="EMBL" id="FRAR01000025">
    <property type="protein sequence ID" value="SHK82010.1"/>
    <property type="molecule type" value="Genomic_DNA"/>
</dbReference>
<feature type="domain" description="Nucleotidyl transferase" evidence="1">
    <location>
        <begin position="3"/>
        <end position="242"/>
    </location>
</feature>
<dbReference type="CDD" id="cd02524">
    <property type="entry name" value="G1P_cytidylyltransferase"/>
    <property type="match status" value="1"/>
</dbReference>
<dbReference type="InterPro" id="IPR013446">
    <property type="entry name" value="G1P_cyt_trans-like"/>
</dbReference>
<dbReference type="Pfam" id="PF00483">
    <property type="entry name" value="NTP_transferase"/>
    <property type="match status" value="1"/>
</dbReference>
<dbReference type="Gene3D" id="3.90.550.10">
    <property type="entry name" value="Spore Coat Polysaccharide Biosynthesis Protein SpsA, Chain A"/>
    <property type="match status" value="1"/>
</dbReference>
<dbReference type="PANTHER" id="PTHR47183:SF2">
    <property type="entry name" value="GLUCOSE-1-PHOSPHATE CYTIDYLYLTRANSFERASE-RELATED"/>
    <property type="match status" value="1"/>
</dbReference>
<reference evidence="3" key="1">
    <citation type="submission" date="2016-11" db="EMBL/GenBank/DDBJ databases">
        <authorList>
            <person name="Varghese N."/>
            <person name="Submissions S."/>
        </authorList>
    </citation>
    <scope>NUCLEOTIDE SEQUENCE [LARGE SCALE GENOMIC DNA]</scope>
    <source>
        <strain evidence="3">DSM 10349</strain>
    </source>
</reference>
<dbReference type="GO" id="GO:0047343">
    <property type="term" value="F:glucose-1-phosphate cytidylyltransferase activity"/>
    <property type="evidence" value="ECO:0007669"/>
    <property type="project" value="InterPro"/>
</dbReference>